<sequence length="121" mass="12884">MPKITTDVDRAVGARITTLRKAKGLSQTALGAAIGVTFQQVQKYEKGVNRVGASRLRESARVLDVPVAALFGTEESQAGDGEIFGLLTMAGAVDLLRAYEAMSPERRRALLTLLTAVEGSH</sequence>
<dbReference type="SUPFAM" id="SSF47413">
    <property type="entry name" value="lambda repressor-like DNA-binding domains"/>
    <property type="match status" value="1"/>
</dbReference>
<accession>B8IAP9</accession>
<organism evidence="2 3">
    <name type="scientific">Methylobacterium nodulans (strain LMG 21967 / CNCM I-2342 / ORS 2060)</name>
    <dbReference type="NCBI Taxonomy" id="460265"/>
    <lineage>
        <taxon>Bacteria</taxon>
        <taxon>Pseudomonadati</taxon>
        <taxon>Pseudomonadota</taxon>
        <taxon>Alphaproteobacteria</taxon>
        <taxon>Hyphomicrobiales</taxon>
        <taxon>Methylobacteriaceae</taxon>
        <taxon>Methylobacterium</taxon>
    </lineage>
</organism>
<feature type="domain" description="HTH cro/C1-type" evidence="1">
    <location>
        <begin position="16"/>
        <end position="70"/>
    </location>
</feature>
<dbReference type="RefSeq" id="WP_015932676.1">
    <property type="nucleotide sequence ID" value="NC_011894.1"/>
</dbReference>
<reference evidence="2 3" key="1">
    <citation type="submission" date="2009-01" db="EMBL/GenBank/DDBJ databases">
        <title>Complete sequence of chromosome of Methylobacterium nodulans ORS 2060.</title>
        <authorList>
            <consortium name="US DOE Joint Genome Institute"/>
            <person name="Lucas S."/>
            <person name="Copeland A."/>
            <person name="Lapidus A."/>
            <person name="Glavina del Rio T."/>
            <person name="Dalin E."/>
            <person name="Tice H."/>
            <person name="Bruce D."/>
            <person name="Goodwin L."/>
            <person name="Pitluck S."/>
            <person name="Sims D."/>
            <person name="Brettin T."/>
            <person name="Detter J.C."/>
            <person name="Han C."/>
            <person name="Larimer F."/>
            <person name="Land M."/>
            <person name="Hauser L."/>
            <person name="Kyrpides N."/>
            <person name="Ivanova N."/>
            <person name="Marx C.J."/>
            <person name="Richardson P."/>
        </authorList>
    </citation>
    <scope>NUCLEOTIDE SEQUENCE [LARGE SCALE GENOMIC DNA]</scope>
    <source>
        <strain evidence="3">LMG 21967 / CNCM I-2342 / ORS 2060</strain>
    </source>
</reference>
<dbReference type="CDD" id="cd00093">
    <property type="entry name" value="HTH_XRE"/>
    <property type="match status" value="1"/>
</dbReference>
<dbReference type="AlphaFoldDB" id="B8IAP9"/>
<dbReference type="SMART" id="SM00530">
    <property type="entry name" value="HTH_XRE"/>
    <property type="match status" value="1"/>
</dbReference>
<dbReference type="Proteomes" id="UP000008207">
    <property type="component" value="Chromosome"/>
</dbReference>
<dbReference type="InterPro" id="IPR010982">
    <property type="entry name" value="Lambda_DNA-bd_dom_sf"/>
</dbReference>
<dbReference type="InterPro" id="IPR001387">
    <property type="entry name" value="Cro/C1-type_HTH"/>
</dbReference>
<dbReference type="STRING" id="460265.Mnod_6290"/>
<dbReference type="eggNOG" id="COG1396">
    <property type="taxonomic scope" value="Bacteria"/>
</dbReference>
<dbReference type="Gene3D" id="1.10.260.40">
    <property type="entry name" value="lambda repressor-like DNA-binding domains"/>
    <property type="match status" value="1"/>
</dbReference>
<dbReference type="PROSITE" id="PS50943">
    <property type="entry name" value="HTH_CROC1"/>
    <property type="match status" value="1"/>
</dbReference>
<dbReference type="Pfam" id="PF01381">
    <property type="entry name" value="HTH_3"/>
    <property type="match status" value="1"/>
</dbReference>
<evidence type="ECO:0000259" key="1">
    <source>
        <dbReference type="PROSITE" id="PS50943"/>
    </source>
</evidence>
<dbReference type="HOGENOM" id="CLU_066192_26_3_5"/>
<dbReference type="KEGG" id="mno:Mnod_6290"/>
<dbReference type="OrthoDB" id="9797172at2"/>
<proteinExistence type="predicted"/>
<protein>
    <submittedName>
        <fullName evidence="2">Transcriptional regulator, XRE family</fullName>
    </submittedName>
</protein>
<gene>
    <name evidence="2" type="ordered locus">Mnod_6290</name>
</gene>
<dbReference type="EMBL" id="CP001349">
    <property type="protein sequence ID" value="ACL61094.1"/>
    <property type="molecule type" value="Genomic_DNA"/>
</dbReference>
<evidence type="ECO:0000313" key="3">
    <source>
        <dbReference type="Proteomes" id="UP000008207"/>
    </source>
</evidence>
<evidence type="ECO:0000313" key="2">
    <source>
        <dbReference type="EMBL" id="ACL61094.1"/>
    </source>
</evidence>
<name>B8IAP9_METNO</name>
<keyword evidence="3" id="KW-1185">Reference proteome</keyword>
<dbReference type="GO" id="GO:0003677">
    <property type="term" value="F:DNA binding"/>
    <property type="evidence" value="ECO:0007669"/>
    <property type="project" value="InterPro"/>
</dbReference>